<evidence type="ECO:0000313" key="8">
    <source>
        <dbReference type="Proteomes" id="UP000321363"/>
    </source>
</evidence>
<dbReference type="PANTHER" id="PTHR11931">
    <property type="entry name" value="PHOSPHOGLYCERATE MUTASE"/>
    <property type="match status" value="1"/>
</dbReference>
<keyword evidence="8" id="KW-1185">Reference proteome</keyword>
<dbReference type="GO" id="GO:0006096">
    <property type="term" value="P:glycolytic process"/>
    <property type="evidence" value="ECO:0007669"/>
    <property type="project" value="UniProtKB-KW"/>
</dbReference>
<evidence type="ECO:0000256" key="4">
    <source>
        <dbReference type="ARBA" id="ARBA00023235"/>
    </source>
</evidence>
<evidence type="ECO:0000256" key="3">
    <source>
        <dbReference type="ARBA" id="ARBA00023152"/>
    </source>
</evidence>
<dbReference type="AlphaFoldDB" id="A0A5C6VJJ5"/>
<comment type="caution">
    <text evidence="7">The sequence shown here is derived from an EMBL/GenBank/DDBJ whole genome shotgun (WGS) entry which is preliminary data.</text>
</comment>
<dbReference type="InterPro" id="IPR029033">
    <property type="entry name" value="His_PPase_superfam"/>
</dbReference>
<dbReference type="GO" id="GO:0004619">
    <property type="term" value="F:phosphoglycerate mutase activity"/>
    <property type="evidence" value="ECO:0007669"/>
    <property type="project" value="UniProtKB-EC"/>
</dbReference>
<protein>
    <recommendedName>
        <fullName evidence="2">phosphoglycerate mutase (2,3-diphosphoglycerate-dependent)</fullName>
        <ecNumber evidence="2">5.4.2.11</ecNumber>
    </recommendedName>
</protein>
<dbReference type="Pfam" id="PF00300">
    <property type="entry name" value="His_Phos_1"/>
    <property type="match status" value="1"/>
</dbReference>
<gene>
    <name evidence="7" type="ORF">FS935_20010</name>
</gene>
<dbReference type="Gene3D" id="3.40.50.1240">
    <property type="entry name" value="Phosphoglycerate mutase-like"/>
    <property type="match status" value="1"/>
</dbReference>
<feature type="active site" description="Tele-phosphohistidine intermediate" evidence="5">
    <location>
        <position position="18"/>
    </location>
</feature>
<dbReference type="InterPro" id="IPR005952">
    <property type="entry name" value="Phosphogly_mut1"/>
</dbReference>
<evidence type="ECO:0000256" key="2">
    <source>
        <dbReference type="ARBA" id="ARBA00012028"/>
    </source>
</evidence>
<feature type="binding site" evidence="6">
    <location>
        <begin position="17"/>
        <end position="24"/>
    </location>
    <ligand>
        <name>substrate</name>
    </ligand>
</feature>
<dbReference type="EMBL" id="VOQF01000017">
    <property type="protein sequence ID" value="TXC85653.1"/>
    <property type="molecule type" value="Genomic_DNA"/>
</dbReference>
<comment type="similarity">
    <text evidence="1">Belongs to the phosphoglycerate mutase family. BPG-dependent PGAM subfamily.</text>
</comment>
<sequence>MCVHLNNEKKVTLYFIRHGETQYNVEKRMQGFCDSPLTEKGILQARSVGKGLTDIHFEAAYASDSQRVLDTAKYAIGDRDIPLSVDTRLKEMNFGVFESLLPQEISEQYGNALETLFSLELDASAPEGESYSQLFARTEQAVEEIVKKHESKGGNVLIFSHGVTIGNYIIQLTNSKEFTIHENCSVTVVSYLNGKRVIETVADTSFQEKGKKDL</sequence>
<feature type="active site" description="Proton donor/acceptor" evidence="5">
    <location>
        <position position="91"/>
    </location>
</feature>
<keyword evidence="3" id="KW-0324">Glycolysis</keyword>
<reference evidence="7 8" key="1">
    <citation type="journal article" date="2005" name="Int. J. Syst. Evol. Microbiol.">
        <title>Bacillus litoralis sp. nov., isolated from a tidal flat of the Yellow Sea in Korea.</title>
        <authorList>
            <person name="Yoon J.H."/>
            <person name="Oh T.K."/>
        </authorList>
    </citation>
    <scope>NUCLEOTIDE SEQUENCE [LARGE SCALE GENOMIC DNA]</scope>
    <source>
        <strain evidence="7 8">SW-211</strain>
    </source>
</reference>
<organism evidence="7 8">
    <name type="scientific">Metabacillus litoralis</name>
    <dbReference type="NCBI Taxonomy" id="152268"/>
    <lineage>
        <taxon>Bacteria</taxon>
        <taxon>Bacillati</taxon>
        <taxon>Bacillota</taxon>
        <taxon>Bacilli</taxon>
        <taxon>Bacillales</taxon>
        <taxon>Bacillaceae</taxon>
        <taxon>Metabacillus</taxon>
    </lineage>
</organism>
<dbReference type="EC" id="5.4.2.11" evidence="2"/>
<evidence type="ECO:0000256" key="6">
    <source>
        <dbReference type="PIRSR" id="PIRSR613078-2"/>
    </source>
</evidence>
<dbReference type="SUPFAM" id="SSF53254">
    <property type="entry name" value="Phosphoglycerate mutase-like"/>
    <property type="match status" value="1"/>
</dbReference>
<dbReference type="SMART" id="SM00855">
    <property type="entry name" value="PGAM"/>
    <property type="match status" value="1"/>
</dbReference>
<dbReference type="Proteomes" id="UP000321363">
    <property type="component" value="Unassembled WGS sequence"/>
</dbReference>
<evidence type="ECO:0000313" key="7">
    <source>
        <dbReference type="EMBL" id="TXC85653.1"/>
    </source>
</evidence>
<feature type="binding site" evidence="6">
    <location>
        <position position="67"/>
    </location>
    <ligand>
        <name>substrate</name>
    </ligand>
</feature>
<evidence type="ECO:0000256" key="5">
    <source>
        <dbReference type="PIRSR" id="PIRSR613078-1"/>
    </source>
</evidence>
<name>A0A5C6VJJ5_9BACI</name>
<dbReference type="CDD" id="cd07067">
    <property type="entry name" value="HP_PGM_like"/>
    <property type="match status" value="1"/>
</dbReference>
<proteinExistence type="inferred from homology"/>
<accession>A0A5C6VJJ5</accession>
<keyword evidence="4" id="KW-0413">Isomerase</keyword>
<dbReference type="InterPro" id="IPR013078">
    <property type="entry name" value="His_Pase_superF_clade-1"/>
</dbReference>
<evidence type="ECO:0000256" key="1">
    <source>
        <dbReference type="ARBA" id="ARBA00006717"/>
    </source>
</evidence>